<evidence type="ECO:0000256" key="2">
    <source>
        <dbReference type="ARBA" id="ARBA00022525"/>
    </source>
</evidence>
<keyword evidence="2" id="KW-0964">Secreted</keyword>
<proteinExistence type="predicted"/>
<feature type="chain" id="PRO_5046555156" evidence="8">
    <location>
        <begin position="30"/>
        <end position="426"/>
    </location>
</feature>
<dbReference type="PROSITE" id="PS50847">
    <property type="entry name" value="GRAM_POS_ANCHORING"/>
    <property type="match status" value="1"/>
</dbReference>
<accession>A0ABV5QJ89</accession>
<name>A0ABV5QJ89_9ACTN</name>
<keyword evidence="1" id="KW-0134">Cell wall</keyword>
<evidence type="ECO:0000256" key="6">
    <source>
        <dbReference type="SAM" id="MobiDB-lite"/>
    </source>
</evidence>
<evidence type="ECO:0000259" key="9">
    <source>
        <dbReference type="PROSITE" id="PS50847"/>
    </source>
</evidence>
<evidence type="ECO:0000256" key="8">
    <source>
        <dbReference type="SAM" id="SignalP"/>
    </source>
</evidence>
<keyword evidence="4" id="KW-0572">Peptidoglycan-anchor</keyword>
<sequence length="426" mass="42857">MKIRRILATAVAAAVTTPVVLLSAAPAFADTKPAAPAQTQDQNQTVEDLRRAVTKAQAAYDAAVIAEAKALEAVEALDKADHPLKKAAADAQKASEEAAAAKVLADQKLADAKKALAELPADAPAEKKTEAEKAVTDAQAVADTAKTTAETKAAEAKTAQKTYDDASVAAFTVLNSAKKAKKDAAAALDAAKKALDEALEELPGEDVDCKDDKNLVTSITGPKKVTAGTSGVFTFRITNKGKTELGEVGGYAEVFDISEDTSKHLTLAWSSATSPKWQTLGVGDDFSSLSSLKPGKSFDVKLKVTVGAKAPAGDGFLFGAAGYVNKDGSCGSDEEGSYAEFGIVKPGKPTKPGTGSTGGNGNTSPQGGQSNTAVTGGTTGSTTGGNLANTGAGSATTSIALAAGAAVVLGAGAMVVVRRRKAGADA</sequence>
<evidence type="ECO:0000256" key="4">
    <source>
        <dbReference type="ARBA" id="ARBA00023088"/>
    </source>
</evidence>
<keyword evidence="7" id="KW-1133">Transmembrane helix</keyword>
<dbReference type="NCBIfam" id="TIGR01167">
    <property type="entry name" value="LPXTG_anchor"/>
    <property type="match status" value="1"/>
</dbReference>
<dbReference type="InterPro" id="IPR019931">
    <property type="entry name" value="LPXTG_anchor"/>
</dbReference>
<reference evidence="10 11" key="1">
    <citation type="submission" date="2024-09" db="EMBL/GenBank/DDBJ databases">
        <authorList>
            <person name="Sun Q."/>
            <person name="Mori K."/>
        </authorList>
    </citation>
    <scope>NUCLEOTIDE SEQUENCE [LARGE SCALE GENOMIC DNA]</scope>
    <source>
        <strain evidence="10 11">JCM 4414</strain>
    </source>
</reference>
<feature type="region of interest" description="Disordered" evidence="6">
    <location>
        <begin position="341"/>
        <end position="382"/>
    </location>
</feature>
<evidence type="ECO:0000313" key="11">
    <source>
        <dbReference type="Proteomes" id="UP001589716"/>
    </source>
</evidence>
<feature type="domain" description="Gram-positive cocci surface proteins LPxTG" evidence="9">
    <location>
        <begin position="387"/>
        <end position="426"/>
    </location>
</feature>
<evidence type="ECO:0000256" key="7">
    <source>
        <dbReference type="SAM" id="Phobius"/>
    </source>
</evidence>
<dbReference type="EMBL" id="JBHMCT010000005">
    <property type="protein sequence ID" value="MFB9553522.1"/>
    <property type="molecule type" value="Genomic_DNA"/>
</dbReference>
<dbReference type="RefSeq" id="WP_345486374.1">
    <property type="nucleotide sequence ID" value="NZ_BAAAWU010000001.1"/>
</dbReference>
<organism evidence="10 11">
    <name type="scientific">Streptomyces roseoviridis</name>
    <dbReference type="NCBI Taxonomy" id="67361"/>
    <lineage>
        <taxon>Bacteria</taxon>
        <taxon>Bacillati</taxon>
        <taxon>Actinomycetota</taxon>
        <taxon>Actinomycetes</taxon>
        <taxon>Kitasatosporales</taxon>
        <taxon>Streptomycetaceae</taxon>
        <taxon>Streptomyces</taxon>
    </lineage>
</organism>
<evidence type="ECO:0000256" key="5">
    <source>
        <dbReference type="SAM" id="Coils"/>
    </source>
</evidence>
<keyword evidence="7" id="KW-0472">Membrane</keyword>
<protein>
    <submittedName>
        <fullName evidence="10">LPXTG cell wall anchor domain-containing protein</fullName>
    </submittedName>
</protein>
<dbReference type="Proteomes" id="UP001589716">
    <property type="component" value="Unassembled WGS sequence"/>
</dbReference>
<evidence type="ECO:0000256" key="3">
    <source>
        <dbReference type="ARBA" id="ARBA00022729"/>
    </source>
</evidence>
<keyword evidence="3 8" id="KW-0732">Signal</keyword>
<comment type="caution">
    <text evidence="10">The sequence shown here is derived from an EMBL/GenBank/DDBJ whole genome shotgun (WGS) entry which is preliminary data.</text>
</comment>
<keyword evidence="7" id="KW-0812">Transmembrane</keyword>
<feature type="transmembrane region" description="Helical" evidence="7">
    <location>
        <begin position="399"/>
        <end position="417"/>
    </location>
</feature>
<keyword evidence="11" id="KW-1185">Reference proteome</keyword>
<keyword evidence="5" id="KW-0175">Coiled coil</keyword>
<feature type="compositionally biased region" description="Low complexity" evidence="6">
    <location>
        <begin position="345"/>
        <end position="354"/>
    </location>
</feature>
<evidence type="ECO:0000313" key="10">
    <source>
        <dbReference type="EMBL" id="MFB9553522.1"/>
    </source>
</evidence>
<feature type="compositionally biased region" description="Low complexity" evidence="6">
    <location>
        <begin position="362"/>
        <end position="376"/>
    </location>
</feature>
<evidence type="ECO:0000256" key="1">
    <source>
        <dbReference type="ARBA" id="ARBA00022512"/>
    </source>
</evidence>
<gene>
    <name evidence="10" type="ORF">ACFFTP_04825</name>
</gene>
<feature type="signal peptide" evidence="8">
    <location>
        <begin position="1"/>
        <end position="29"/>
    </location>
</feature>
<feature type="coiled-coil region" evidence="5">
    <location>
        <begin position="174"/>
        <end position="201"/>
    </location>
</feature>